<sequence>MMEQLEPSRRSASHGAFRKSSYIHGSLDSRAVSSQGPPRARWCGNENTNLVSRPSTIASKLEITTETRNISVSSNTTVAWARPVHLPLQPRTNCSDKIAINPLNPESATTPWLQDDRQRLPSYRNTNPSVVSTYNPGNHENALSYSYSPLGDSGRRSYSMTSCDLRPPNERSTGSLRCQLSGLPPQPFPTLPRSTRLRRHGLRPLLLSPAQTRCVDHGGIVGTDRISHRTVRGSYNAAHPPSVRQLPLIQSRSEASCLAQALLNHDGTNGSPDPPSTLSAPMAFRGSRIHDYFEADLLDQGPRTSSITSIAEAYQDLRASVTPQSGSFYYDYTEDFDNTPSESMCHPRALDQGLDAELGDGTADPPEAGDMTPPSSSNDMSVKTLPVIRTIYESCPGQPRNAYSAPDIGDCQRLCTSQLVFGQNSRDALDFINLDEKYSSTSTSPGRRIEGAVVLGDNDPGLGIKGLHTQASNEAIRRRNFKSPAPMSSNDQFPVGADRTLHPPGRSETPILAPKPISPAFRLEANNHKTSRLMKRLPSLSDGQTKCTSTMGDPFFNENDFPVLPTPLSRSNLTTPQSPLGTPLPFNTLGENEDNLAQGDLNGHEVGRGVVPNSMPILGDSSSVALVVPCSFSCCHTGGRMEQGCIGNEFTETWTDKFCTGKPTNTTKSQSKRKLLPGGLTEPSKDCHGIMSSPDSRILDEGCNIPPEKFGVQTAEACVSNQPRYPPLPTDHPNIHESTAAIPRVGASFFSNSSSDEPVRAGLKRRLSDFRARLVEPRRHKDVPVTSSSAVQASGGVAAKSKSTSAVDRGIWWKVSVWMKTAKLAVTTRARKK</sequence>
<accession>A0AAJ0FQY5</accession>
<evidence type="ECO:0000313" key="3">
    <source>
        <dbReference type="Proteomes" id="UP001244011"/>
    </source>
</evidence>
<feature type="region of interest" description="Disordered" evidence="1">
    <location>
        <begin position="664"/>
        <end position="684"/>
    </location>
</feature>
<feature type="region of interest" description="Disordered" evidence="1">
    <location>
        <begin position="28"/>
        <end position="49"/>
    </location>
</feature>
<feature type="region of interest" description="Disordered" evidence="1">
    <location>
        <begin position="354"/>
        <end position="381"/>
    </location>
</feature>
<dbReference type="GeneID" id="85310489"/>
<protein>
    <submittedName>
        <fullName evidence="2">Uncharacterized protein</fullName>
    </submittedName>
</protein>
<evidence type="ECO:0000313" key="2">
    <source>
        <dbReference type="EMBL" id="KAK1769620.1"/>
    </source>
</evidence>
<evidence type="ECO:0000256" key="1">
    <source>
        <dbReference type="SAM" id="MobiDB-lite"/>
    </source>
</evidence>
<gene>
    <name evidence="2" type="ORF">QBC33DRAFT_531384</name>
</gene>
<reference evidence="2" key="1">
    <citation type="submission" date="2023-06" db="EMBL/GenBank/DDBJ databases">
        <title>Genome-scale phylogeny and comparative genomics of the fungal order Sordariales.</title>
        <authorList>
            <consortium name="Lawrence Berkeley National Laboratory"/>
            <person name="Hensen N."/>
            <person name="Bonometti L."/>
            <person name="Westerberg I."/>
            <person name="Brannstrom I.O."/>
            <person name="Guillou S."/>
            <person name="Cros-Aarteil S."/>
            <person name="Calhoun S."/>
            <person name="Haridas S."/>
            <person name="Kuo A."/>
            <person name="Mondo S."/>
            <person name="Pangilinan J."/>
            <person name="Riley R."/>
            <person name="Labutti K."/>
            <person name="Andreopoulos B."/>
            <person name="Lipzen A."/>
            <person name="Chen C."/>
            <person name="Yanf M."/>
            <person name="Daum C."/>
            <person name="Ng V."/>
            <person name="Clum A."/>
            <person name="Steindorff A."/>
            <person name="Ohm R."/>
            <person name="Martin F."/>
            <person name="Silar P."/>
            <person name="Natvig D."/>
            <person name="Lalanne C."/>
            <person name="Gautier V."/>
            <person name="Ament-Velasquez S.L."/>
            <person name="Kruys A."/>
            <person name="Hutchinson M.I."/>
            <person name="Powell A.J."/>
            <person name="Barry K."/>
            <person name="Miller A.N."/>
            <person name="Grigoriev I.V."/>
            <person name="Debuchy R."/>
            <person name="Gladieux P."/>
            <person name="Thoren M.H."/>
            <person name="Johannesson H."/>
        </authorList>
    </citation>
    <scope>NUCLEOTIDE SEQUENCE</scope>
    <source>
        <strain evidence="2">8032-3</strain>
    </source>
</reference>
<dbReference type="AlphaFoldDB" id="A0AAJ0FQY5"/>
<keyword evidence="3" id="KW-1185">Reference proteome</keyword>
<organism evidence="2 3">
    <name type="scientific">Phialemonium atrogriseum</name>
    <dbReference type="NCBI Taxonomy" id="1093897"/>
    <lineage>
        <taxon>Eukaryota</taxon>
        <taxon>Fungi</taxon>
        <taxon>Dikarya</taxon>
        <taxon>Ascomycota</taxon>
        <taxon>Pezizomycotina</taxon>
        <taxon>Sordariomycetes</taxon>
        <taxon>Sordariomycetidae</taxon>
        <taxon>Cephalothecales</taxon>
        <taxon>Cephalothecaceae</taxon>
        <taxon>Phialemonium</taxon>
    </lineage>
</organism>
<name>A0AAJ0FQY5_9PEZI</name>
<proteinExistence type="predicted"/>
<dbReference type="Proteomes" id="UP001244011">
    <property type="component" value="Unassembled WGS sequence"/>
</dbReference>
<comment type="caution">
    <text evidence="2">The sequence shown here is derived from an EMBL/GenBank/DDBJ whole genome shotgun (WGS) entry which is preliminary data.</text>
</comment>
<dbReference type="RefSeq" id="XP_060285833.1">
    <property type="nucleotide sequence ID" value="XM_060427302.1"/>
</dbReference>
<dbReference type="EMBL" id="MU839002">
    <property type="protein sequence ID" value="KAK1769620.1"/>
    <property type="molecule type" value="Genomic_DNA"/>
</dbReference>